<organism evidence="1 2">
    <name type="scientific">Hymenobacter aquaticus</name>
    <dbReference type="NCBI Taxonomy" id="1867101"/>
    <lineage>
        <taxon>Bacteria</taxon>
        <taxon>Pseudomonadati</taxon>
        <taxon>Bacteroidota</taxon>
        <taxon>Cytophagia</taxon>
        <taxon>Cytophagales</taxon>
        <taxon>Hymenobacteraceae</taxon>
        <taxon>Hymenobacter</taxon>
    </lineage>
</organism>
<dbReference type="PANTHER" id="PTHR30007">
    <property type="entry name" value="PHP DOMAIN PROTEIN"/>
    <property type="match status" value="1"/>
</dbReference>
<protein>
    <recommendedName>
        <fullName evidence="3">Transposase DDE domain-containing protein</fullName>
    </recommendedName>
</protein>
<keyword evidence="2" id="KW-1185">Reference proteome</keyword>
<reference evidence="1 2" key="1">
    <citation type="submission" date="2019-04" db="EMBL/GenBank/DDBJ databases">
        <authorList>
            <person name="Feng G."/>
            <person name="Zhang J."/>
            <person name="Zhu H."/>
        </authorList>
    </citation>
    <scope>NUCLEOTIDE SEQUENCE [LARGE SCALE GENOMIC DNA]</scope>
    <source>
        <strain evidence="1 2">JCM 31653</strain>
    </source>
</reference>
<dbReference type="AlphaFoldDB" id="A0A4Z0Q810"/>
<dbReference type="PANTHER" id="PTHR30007:SF0">
    <property type="entry name" value="TRANSPOSASE"/>
    <property type="match status" value="1"/>
</dbReference>
<dbReference type="OrthoDB" id="1270539at2"/>
<dbReference type="EMBL" id="SRLC01000001">
    <property type="protein sequence ID" value="TGE26140.1"/>
    <property type="molecule type" value="Genomic_DNA"/>
</dbReference>
<sequence length="100" mass="11399">MLAEAARCYLALRRVWTDGSYSGPLVASAAPARCQVVIVAKPAGCKTFTALPRRWVVKRTFAWLSRYRRLGTRDLEHLHSSRAWVFVAMIHLMCRRLQPA</sequence>
<evidence type="ECO:0000313" key="1">
    <source>
        <dbReference type="EMBL" id="TGE26140.1"/>
    </source>
</evidence>
<evidence type="ECO:0000313" key="2">
    <source>
        <dbReference type="Proteomes" id="UP000297549"/>
    </source>
</evidence>
<dbReference type="Proteomes" id="UP000297549">
    <property type="component" value="Unassembled WGS sequence"/>
</dbReference>
<name>A0A4Z0Q810_9BACT</name>
<evidence type="ECO:0008006" key="3">
    <source>
        <dbReference type="Google" id="ProtNLM"/>
    </source>
</evidence>
<accession>A0A4Z0Q810</accession>
<gene>
    <name evidence="1" type="ORF">E5K00_08595</name>
</gene>
<proteinExistence type="predicted"/>
<comment type="caution">
    <text evidence="1">The sequence shown here is derived from an EMBL/GenBank/DDBJ whole genome shotgun (WGS) entry which is preliminary data.</text>
</comment>